<dbReference type="EMBL" id="CP040749">
    <property type="protein sequence ID" value="QCX37215.1"/>
    <property type="molecule type" value="Genomic_DNA"/>
</dbReference>
<accession>A0A5B7TLL2</accession>
<dbReference type="Proteomes" id="UP000306229">
    <property type="component" value="Chromosome"/>
</dbReference>
<reference evidence="3 4" key="1">
    <citation type="submission" date="2019-05" db="EMBL/GenBank/DDBJ databases">
        <title>Algicella ahnfeltiae gen. nov., sp. nov., a novel marine bacterium of the family Flavobacteriaceae isolated from a red alga.</title>
        <authorList>
            <person name="Nedashkovskaya O.I."/>
            <person name="Kukhlevskiy A.D."/>
            <person name="Kim S.-G."/>
            <person name="Zhukova N.V."/>
            <person name="Mikhailov V.V."/>
        </authorList>
    </citation>
    <scope>NUCLEOTIDE SEQUENCE [LARGE SCALE GENOMIC DNA]</scope>
    <source>
        <strain evidence="3 4">10Alg115</strain>
    </source>
</reference>
<dbReference type="CDD" id="cd09620">
    <property type="entry name" value="CBM9_like_3"/>
    <property type="match status" value="1"/>
</dbReference>
<proteinExistence type="predicted"/>
<dbReference type="GO" id="GO:0004553">
    <property type="term" value="F:hydrolase activity, hydrolyzing O-glycosyl compounds"/>
    <property type="evidence" value="ECO:0007669"/>
    <property type="project" value="InterPro"/>
</dbReference>
<evidence type="ECO:0000313" key="4">
    <source>
        <dbReference type="Proteomes" id="UP000306229"/>
    </source>
</evidence>
<feature type="domain" description="Carbohydrate-binding" evidence="2">
    <location>
        <begin position="35"/>
        <end position="230"/>
    </location>
</feature>
<dbReference type="SUPFAM" id="SSF49344">
    <property type="entry name" value="CBD9-like"/>
    <property type="match status" value="1"/>
</dbReference>
<evidence type="ECO:0000256" key="1">
    <source>
        <dbReference type="SAM" id="SignalP"/>
    </source>
</evidence>
<name>A0A5B7TLL2_9FLAO</name>
<dbReference type="OrthoDB" id="9801646at2"/>
<dbReference type="AlphaFoldDB" id="A0A5B7TLL2"/>
<dbReference type="Pfam" id="PF06452">
    <property type="entry name" value="CBM9_1"/>
    <property type="match status" value="1"/>
</dbReference>
<dbReference type="GO" id="GO:0030246">
    <property type="term" value="F:carbohydrate binding"/>
    <property type="evidence" value="ECO:0007669"/>
    <property type="project" value="InterPro"/>
</dbReference>
<keyword evidence="4" id="KW-1185">Reference proteome</keyword>
<dbReference type="RefSeq" id="WP_138948161.1">
    <property type="nucleotide sequence ID" value="NZ_CP040749.1"/>
</dbReference>
<dbReference type="InterPro" id="IPR010502">
    <property type="entry name" value="Carb-bd_dom_fam9"/>
</dbReference>
<evidence type="ECO:0000313" key="3">
    <source>
        <dbReference type="EMBL" id="QCX37215.1"/>
    </source>
</evidence>
<feature type="signal peptide" evidence="1">
    <location>
        <begin position="1"/>
        <end position="19"/>
    </location>
</feature>
<organism evidence="3 4">
    <name type="scientific">Aureibaculum algae</name>
    <dbReference type="NCBI Taxonomy" id="2584122"/>
    <lineage>
        <taxon>Bacteria</taxon>
        <taxon>Pseudomonadati</taxon>
        <taxon>Bacteroidota</taxon>
        <taxon>Flavobacteriia</taxon>
        <taxon>Flavobacteriales</taxon>
        <taxon>Flavobacteriaceae</taxon>
        <taxon>Aureibaculum</taxon>
    </lineage>
</organism>
<feature type="chain" id="PRO_5023018404" description="Carbohydrate-binding domain-containing protein" evidence="1">
    <location>
        <begin position="20"/>
        <end position="231"/>
    </location>
</feature>
<dbReference type="Gene3D" id="2.60.40.1190">
    <property type="match status" value="1"/>
</dbReference>
<sequence length="231" mass="26282">MKYLLILALLFCLSCSSQTKTYLVKKTDNAIIVTGNGSDKAWEDANILTAFLYPWQPKNLPATAFKALWSDTHLYFLYNVEDSEIITPERGLGELDAVQSDRVEIFFKAADETKPYFSLEMDALGRCLDSDAQFFKNNIDIDWSWPKDDFVLKASQNEEGYTVEGSISLASLRKLGIYQDDEILNAGLYRGEYYSKEDGKTGIKWISWVIANPDKPNFHVPNSFGILRLEN</sequence>
<dbReference type="KEGG" id="fbe:FF125_01700"/>
<protein>
    <recommendedName>
        <fullName evidence="2">Carbohydrate-binding domain-containing protein</fullName>
    </recommendedName>
</protein>
<evidence type="ECO:0000259" key="2">
    <source>
        <dbReference type="Pfam" id="PF06452"/>
    </source>
</evidence>
<keyword evidence="1" id="KW-0732">Signal</keyword>
<dbReference type="GO" id="GO:0016052">
    <property type="term" value="P:carbohydrate catabolic process"/>
    <property type="evidence" value="ECO:0007669"/>
    <property type="project" value="InterPro"/>
</dbReference>
<gene>
    <name evidence="3" type="ORF">FF125_01700</name>
</gene>